<dbReference type="EMBL" id="LR796725">
    <property type="protein sequence ID" value="CAB4162388.1"/>
    <property type="molecule type" value="Genomic_DNA"/>
</dbReference>
<protein>
    <submittedName>
        <fullName evidence="1">Uncharacterized protein</fullName>
    </submittedName>
</protein>
<accession>A0A6J5NZ73</accession>
<proteinExistence type="predicted"/>
<sequence length="765" mass="86231">MAGELFINGRLVDISQDAPFPLTFNISDIKDLNARKGNKSKTITLPGTKNNTALMLSVFTLSATEKISVTNSDFIDFDPSVKAECQYYQNGLLEFNGVAQLMSCKHIDGIWSFEVTLVSDTIDYISRLAKIKINELGYSEYNHALTYANQQDTWNGTIQFNGNPVSNQDSQGWKGKGYYYGLIDYGFTRATPSTFAVAQIPPQVFCYDILTRAFAYCGISWNSRFLESQRFKRMLMAYPGGDLPTIDSTQANTASVFTTEQNNSGGFVINSTSTVLNFFLNGGFPPPPNFITFPSDVFYDLYDCTVTQDDLSQAQTNSPLLFVSSNNGLFTVQYQGQHDITWTTAAGAFIFGNYKLRLIIYRNNFEISDDEVYEGYVQGQATGYSLSVNFDYSRQIDLSINDTLSFKLKFTSQYEVADLPTVFDGVTTQIVSSGVDLDILFNEQSLTPSGPVFLDSFLPDMTCDVFFKGLVTAFNLYVKPSVADPTILEIEPLSDFYRSSGDAIDWTYKLDRSKEIQIEPTINFSAKNYKFNFETDDDYWNGRYFDDVQKQYGSFIVESQSQFATNETNFKLPFSQKLLSTIPDTSPGTFTDLTVPRVFQIKFNEDGTSLVERKKGKPFLVQLGGLRTGDWIHVDENGTPYNETSYPYVGHLDNLDSPSFDFNFGVPDYVFWSTPTYPTNNLYLYHEKFIKELISRYGKKVTCSVMLRASDINSLDFRNLIQIDGVVYRLLKVSDYQSGKNTSTVVELIRIIEGEGIQTTIVTPP</sequence>
<reference evidence="1" key="1">
    <citation type="submission" date="2020-04" db="EMBL/GenBank/DDBJ databases">
        <authorList>
            <person name="Chiriac C."/>
            <person name="Salcher M."/>
            <person name="Ghai R."/>
            <person name="Kavagutti S V."/>
        </authorList>
    </citation>
    <scope>NUCLEOTIDE SEQUENCE</scope>
</reference>
<gene>
    <name evidence="1" type="ORF">UFOVP775_34</name>
</gene>
<evidence type="ECO:0000313" key="1">
    <source>
        <dbReference type="EMBL" id="CAB4162388.1"/>
    </source>
</evidence>
<name>A0A6J5NZ73_9CAUD</name>
<organism evidence="1">
    <name type="scientific">uncultured Caudovirales phage</name>
    <dbReference type="NCBI Taxonomy" id="2100421"/>
    <lineage>
        <taxon>Viruses</taxon>
        <taxon>Duplodnaviria</taxon>
        <taxon>Heunggongvirae</taxon>
        <taxon>Uroviricota</taxon>
        <taxon>Caudoviricetes</taxon>
        <taxon>Peduoviridae</taxon>
        <taxon>Maltschvirus</taxon>
        <taxon>Maltschvirus maltsch</taxon>
    </lineage>
</organism>